<evidence type="ECO:0000313" key="6">
    <source>
        <dbReference type="EMBL" id="RHY15025.1"/>
    </source>
</evidence>
<dbReference type="PROSITE" id="PS00763">
    <property type="entry name" value="GLUTATHIONE_PEROXID_2"/>
    <property type="match status" value="1"/>
</dbReference>
<dbReference type="Proteomes" id="UP000266239">
    <property type="component" value="Unassembled WGS sequence"/>
</dbReference>
<keyword evidence="3 5" id="KW-0560">Oxidoreductase</keyword>
<evidence type="ECO:0000313" key="13">
    <source>
        <dbReference type="Proteomes" id="UP000266196"/>
    </source>
</evidence>
<evidence type="ECO:0000313" key="9">
    <source>
        <dbReference type="EMBL" id="RHY72680.1"/>
    </source>
</evidence>
<evidence type="ECO:0000256" key="2">
    <source>
        <dbReference type="ARBA" id="ARBA00022559"/>
    </source>
</evidence>
<dbReference type="PRINTS" id="PR01011">
    <property type="entry name" value="GLUTPROXDASE"/>
</dbReference>
<accession>A0A397FL49</accession>
<dbReference type="EMBL" id="QUTA01005597">
    <property type="protein sequence ID" value="RHY15025.1"/>
    <property type="molecule type" value="Genomic_DNA"/>
</dbReference>
<dbReference type="InterPro" id="IPR029760">
    <property type="entry name" value="GPX_CS"/>
</dbReference>
<evidence type="ECO:0000256" key="5">
    <source>
        <dbReference type="RuleBase" id="RU000499"/>
    </source>
</evidence>
<evidence type="ECO:0000313" key="15">
    <source>
        <dbReference type="Proteomes" id="UP000266643"/>
    </source>
</evidence>
<evidence type="ECO:0000313" key="12">
    <source>
        <dbReference type="Proteomes" id="UP000265716"/>
    </source>
</evidence>
<organism evidence="11 13">
    <name type="scientific">Aphanomyces astaci</name>
    <name type="common">Crayfish plague agent</name>
    <dbReference type="NCBI Taxonomy" id="112090"/>
    <lineage>
        <taxon>Eukaryota</taxon>
        <taxon>Sar</taxon>
        <taxon>Stramenopiles</taxon>
        <taxon>Oomycota</taxon>
        <taxon>Saprolegniomycetes</taxon>
        <taxon>Saprolegniales</taxon>
        <taxon>Verrucalvaceae</taxon>
        <taxon>Aphanomyces</taxon>
    </lineage>
</organism>
<dbReference type="EMBL" id="QUTF01026799">
    <property type="protein sequence ID" value="RHY81382.1"/>
    <property type="molecule type" value="Genomic_DNA"/>
</dbReference>
<comment type="similarity">
    <text evidence="1 5">Belongs to the glutathione peroxidase family.</text>
</comment>
<sequence>MVNVASRCGLTEVNYPQLAALEVKYKAHGLRVLGFPSNQFADQEPGTYQEIKAAATSFGVSFPVFAKADVAGPSAQPIFDFQEAPKWNFTKYLIGRDLHPFQSYGPRTPPLEWNRTSYRC</sequence>
<evidence type="ECO:0000313" key="16">
    <source>
        <dbReference type="Proteomes" id="UP000283543"/>
    </source>
</evidence>
<dbReference type="EMBL" id="QUTD01003483">
    <property type="protein sequence ID" value="RHY72680.1"/>
    <property type="molecule type" value="Genomic_DNA"/>
</dbReference>
<dbReference type="Proteomes" id="UP000283543">
    <property type="component" value="Unassembled WGS sequence"/>
</dbReference>
<evidence type="ECO:0000313" key="7">
    <source>
        <dbReference type="EMBL" id="RHY52832.1"/>
    </source>
</evidence>
<dbReference type="PANTHER" id="PTHR11592">
    <property type="entry name" value="GLUTATHIONE PEROXIDASE"/>
    <property type="match status" value="1"/>
</dbReference>
<dbReference type="GO" id="GO:0006979">
    <property type="term" value="P:response to oxidative stress"/>
    <property type="evidence" value="ECO:0007669"/>
    <property type="project" value="InterPro"/>
</dbReference>
<dbReference type="EMBL" id="QUTC01005387">
    <property type="protein sequence ID" value="RHY58425.1"/>
    <property type="molecule type" value="Genomic_DNA"/>
</dbReference>
<protein>
    <recommendedName>
        <fullName evidence="5">Glutathione peroxidase</fullName>
    </recommendedName>
</protein>
<name>A0A397FL49_APHAT</name>
<dbReference type="GO" id="GO:0004601">
    <property type="term" value="F:peroxidase activity"/>
    <property type="evidence" value="ECO:0007669"/>
    <property type="project" value="UniProtKB-KW"/>
</dbReference>
<dbReference type="PIRSF" id="PIRSF000303">
    <property type="entry name" value="Glutathion_perox"/>
    <property type="match status" value="1"/>
</dbReference>
<dbReference type="SUPFAM" id="SSF52833">
    <property type="entry name" value="Thioredoxin-like"/>
    <property type="match status" value="1"/>
</dbReference>
<proteinExistence type="inferred from homology"/>
<evidence type="ECO:0000313" key="14">
    <source>
        <dbReference type="Proteomes" id="UP000266239"/>
    </source>
</evidence>
<evidence type="ECO:0000256" key="3">
    <source>
        <dbReference type="ARBA" id="ARBA00023002"/>
    </source>
</evidence>
<evidence type="ECO:0000313" key="8">
    <source>
        <dbReference type="EMBL" id="RHY58425.1"/>
    </source>
</evidence>
<keyword evidence="2 5" id="KW-0575">Peroxidase</keyword>
<dbReference type="InterPro" id="IPR000889">
    <property type="entry name" value="Glutathione_peroxidase"/>
</dbReference>
<dbReference type="Gene3D" id="3.40.30.10">
    <property type="entry name" value="Glutaredoxin"/>
    <property type="match status" value="1"/>
</dbReference>
<dbReference type="EMBL" id="QUTE01006526">
    <property type="protein sequence ID" value="RHZ32464.1"/>
    <property type="molecule type" value="Genomic_DNA"/>
</dbReference>
<dbReference type="Proteomes" id="UP000266643">
    <property type="component" value="Unassembled WGS sequence"/>
</dbReference>
<dbReference type="Proteomes" id="UP000286510">
    <property type="component" value="Unassembled WGS sequence"/>
</dbReference>
<dbReference type="InterPro" id="IPR036249">
    <property type="entry name" value="Thioredoxin-like_sf"/>
</dbReference>
<evidence type="ECO:0000256" key="4">
    <source>
        <dbReference type="PIRSR" id="PIRSR000303-1"/>
    </source>
</evidence>
<comment type="caution">
    <text evidence="11">The sequence shown here is derived from an EMBL/GenBank/DDBJ whole genome shotgun (WGS) entry which is preliminary data.</text>
</comment>
<dbReference type="VEuPathDB" id="FungiDB:H257_13521"/>
<dbReference type="PROSITE" id="PS51355">
    <property type="entry name" value="GLUTATHIONE_PEROXID_3"/>
    <property type="match status" value="1"/>
</dbReference>
<evidence type="ECO:0000256" key="1">
    <source>
        <dbReference type="ARBA" id="ARBA00006926"/>
    </source>
</evidence>
<reference evidence="12 13" key="1">
    <citation type="submission" date="2018-08" db="EMBL/GenBank/DDBJ databases">
        <title>Aphanomyces genome sequencing and annotation.</title>
        <authorList>
            <person name="Minardi D."/>
            <person name="Oidtmann B."/>
            <person name="Van Der Giezen M."/>
            <person name="Studholme D.J."/>
        </authorList>
    </citation>
    <scope>NUCLEOTIDE SEQUENCE [LARGE SCALE GENOMIC DNA]</scope>
    <source>
        <strain evidence="11 13">197901</strain>
        <strain evidence="9 15">D2</strain>
        <strain evidence="10 17">FDL457</strain>
        <strain evidence="8 12">SA</strain>
        <strain evidence="7 16">Si</strain>
        <strain evidence="6 14">Yx</strain>
    </source>
</reference>
<dbReference type="PANTHER" id="PTHR11592:SF78">
    <property type="entry name" value="GLUTATHIONE PEROXIDASE"/>
    <property type="match status" value="1"/>
</dbReference>
<dbReference type="Proteomes" id="UP000266196">
    <property type="component" value="Unassembled WGS sequence"/>
</dbReference>
<evidence type="ECO:0000313" key="11">
    <source>
        <dbReference type="EMBL" id="RHZ32464.1"/>
    </source>
</evidence>
<dbReference type="Pfam" id="PF00255">
    <property type="entry name" value="GSHPx"/>
    <property type="match status" value="1"/>
</dbReference>
<evidence type="ECO:0000313" key="17">
    <source>
        <dbReference type="Proteomes" id="UP000286510"/>
    </source>
</evidence>
<feature type="active site" evidence="4">
    <location>
        <position position="8"/>
    </location>
</feature>
<dbReference type="Proteomes" id="UP000265716">
    <property type="component" value="Unassembled WGS sequence"/>
</dbReference>
<gene>
    <name evidence="6" type="ORF">DYB25_009089</name>
    <name evidence="10" type="ORF">DYB26_014280</name>
    <name evidence="9" type="ORF">DYB30_003225</name>
    <name evidence="11" type="ORF">DYB31_013100</name>
    <name evidence="7" type="ORF">DYB34_004812</name>
    <name evidence="8" type="ORF">DYB38_000703</name>
</gene>
<evidence type="ECO:0000313" key="10">
    <source>
        <dbReference type="EMBL" id="RHY81382.1"/>
    </source>
</evidence>
<dbReference type="AlphaFoldDB" id="A0A397FL49"/>
<dbReference type="EMBL" id="QUTB01005876">
    <property type="protein sequence ID" value="RHY52832.1"/>
    <property type="molecule type" value="Genomic_DNA"/>
</dbReference>